<comment type="caution">
    <text evidence="1">The sequence shown here is derived from an EMBL/GenBank/DDBJ whole genome shotgun (WGS) entry which is preliminary data.</text>
</comment>
<evidence type="ECO:0000313" key="1">
    <source>
        <dbReference type="EMBL" id="MTD13932.1"/>
    </source>
</evidence>
<name>A0A7K1FII9_9ACTN</name>
<evidence type="ECO:0008006" key="3">
    <source>
        <dbReference type="Google" id="ProtNLM"/>
    </source>
</evidence>
<accession>A0A7K1FII9</accession>
<dbReference type="EMBL" id="WLYK01000001">
    <property type="protein sequence ID" value="MTD13932.1"/>
    <property type="molecule type" value="Genomic_DNA"/>
</dbReference>
<keyword evidence="2" id="KW-1185">Reference proteome</keyword>
<sequence length="72" mass="8163">MAGYPHGEDGDWEYAPLRFDAGVSRSTAATMLSIRAEFSGWELARVLRFADGSRRVWLRRRRTPGLLPDLTP</sequence>
<dbReference type="AlphaFoldDB" id="A0A7K1FII9"/>
<dbReference type="InterPro" id="IPR043758">
    <property type="entry name" value="DUF5703"/>
</dbReference>
<gene>
    <name evidence="1" type="ORF">GIS00_08250</name>
</gene>
<dbReference type="Pfam" id="PF18963">
    <property type="entry name" value="DUF5703"/>
    <property type="match status" value="1"/>
</dbReference>
<organism evidence="1 2">
    <name type="scientific">Nakamurella alba</name>
    <dbReference type="NCBI Taxonomy" id="2665158"/>
    <lineage>
        <taxon>Bacteria</taxon>
        <taxon>Bacillati</taxon>
        <taxon>Actinomycetota</taxon>
        <taxon>Actinomycetes</taxon>
        <taxon>Nakamurellales</taxon>
        <taxon>Nakamurellaceae</taxon>
        <taxon>Nakamurella</taxon>
    </lineage>
</organism>
<proteinExistence type="predicted"/>
<dbReference type="Proteomes" id="UP000460221">
    <property type="component" value="Unassembled WGS sequence"/>
</dbReference>
<evidence type="ECO:0000313" key="2">
    <source>
        <dbReference type="Proteomes" id="UP000460221"/>
    </source>
</evidence>
<reference evidence="1 2" key="1">
    <citation type="submission" date="2019-11" db="EMBL/GenBank/DDBJ databases">
        <authorList>
            <person name="Jiang L.-Q."/>
        </authorList>
    </citation>
    <scope>NUCLEOTIDE SEQUENCE [LARGE SCALE GENOMIC DNA]</scope>
    <source>
        <strain evidence="1 2">YIM 132087</strain>
    </source>
</reference>
<dbReference type="RefSeq" id="WP_154768046.1">
    <property type="nucleotide sequence ID" value="NZ_WLYK01000001.1"/>
</dbReference>
<protein>
    <recommendedName>
        <fullName evidence="3">Dihydroorotate dehydrogenase</fullName>
    </recommendedName>
</protein>